<evidence type="ECO:0000256" key="4">
    <source>
        <dbReference type="ARBA" id="ARBA00022989"/>
    </source>
</evidence>
<dbReference type="Proteomes" id="UP000194853">
    <property type="component" value="Unassembled WGS sequence"/>
</dbReference>
<organism evidence="8 9">
    <name type="scientific">Bacillus thuringiensis subsp. jegathesan</name>
    <dbReference type="NCBI Taxonomy" id="56955"/>
    <lineage>
        <taxon>Bacteria</taxon>
        <taxon>Bacillati</taxon>
        <taxon>Bacillota</taxon>
        <taxon>Bacilli</taxon>
        <taxon>Bacillales</taxon>
        <taxon>Bacillaceae</taxon>
        <taxon>Bacillus</taxon>
        <taxon>Bacillus cereus group</taxon>
    </lineage>
</organism>
<accession>A0A9X6QXR2</accession>
<evidence type="ECO:0000256" key="6">
    <source>
        <dbReference type="SAM" id="Phobius"/>
    </source>
</evidence>
<feature type="transmembrane region" description="Helical" evidence="6">
    <location>
        <begin position="12"/>
        <end position="33"/>
    </location>
</feature>
<feature type="domain" description="ABC3 transporter permease C-terminal" evidence="7">
    <location>
        <begin position="228"/>
        <end position="336"/>
    </location>
</feature>
<feature type="transmembrane region" description="Helical" evidence="6">
    <location>
        <begin position="306"/>
        <end position="333"/>
    </location>
</feature>
<dbReference type="Pfam" id="PF02687">
    <property type="entry name" value="FtsX"/>
    <property type="match status" value="1"/>
</dbReference>
<gene>
    <name evidence="8" type="ORF">BK750_20195</name>
</gene>
<feature type="transmembrane region" description="Helical" evidence="6">
    <location>
        <begin position="277"/>
        <end position="300"/>
    </location>
</feature>
<evidence type="ECO:0000313" key="8">
    <source>
        <dbReference type="EMBL" id="OUB63549.1"/>
    </source>
</evidence>
<dbReference type="EMBL" id="MOOS01000150">
    <property type="protein sequence ID" value="OUB63549.1"/>
    <property type="molecule type" value="Genomic_DNA"/>
</dbReference>
<reference evidence="8 9" key="1">
    <citation type="submission" date="2016-10" db="EMBL/GenBank/DDBJ databases">
        <title>Comparative genomics of Bacillus thuringiensis reveals a path to pathogens against multiple invertebrate hosts.</title>
        <authorList>
            <person name="Zheng J."/>
            <person name="Gao Q."/>
            <person name="Liu H."/>
            <person name="Peng D."/>
            <person name="Ruan L."/>
            <person name="Sun M."/>
        </authorList>
    </citation>
    <scope>NUCLEOTIDE SEQUENCE [LARGE SCALE GENOMIC DNA]</scope>
    <source>
        <strain evidence="8">BGSC 4CF1</strain>
    </source>
</reference>
<evidence type="ECO:0000259" key="7">
    <source>
        <dbReference type="Pfam" id="PF02687"/>
    </source>
</evidence>
<dbReference type="GO" id="GO:0005886">
    <property type="term" value="C:plasma membrane"/>
    <property type="evidence" value="ECO:0007669"/>
    <property type="project" value="UniProtKB-SubCell"/>
</dbReference>
<evidence type="ECO:0000256" key="5">
    <source>
        <dbReference type="ARBA" id="ARBA00023136"/>
    </source>
</evidence>
<proteinExistence type="predicted"/>
<evidence type="ECO:0000313" key="9">
    <source>
        <dbReference type="Proteomes" id="UP000194853"/>
    </source>
</evidence>
<protein>
    <recommendedName>
        <fullName evidence="7">ABC3 transporter permease C-terminal domain-containing protein</fullName>
    </recommendedName>
</protein>
<evidence type="ECO:0000256" key="2">
    <source>
        <dbReference type="ARBA" id="ARBA00022475"/>
    </source>
</evidence>
<keyword evidence="5 6" id="KW-0472">Membrane</keyword>
<dbReference type="AlphaFoldDB" id="A0A9X6QXR2"/>
<keyword evidence="3 6" id="KW-0812">Transmembrane</keyword>
<comment type="subcellular location">
    <subcellularLocation>
        <location evidence="1">Cell membrane</location>
        <topology evidence="1">Multi-pass membrane protein</topology>
    </subcellularLocation>
</comment>
<keyword evidence="2" id="KW-1003">Cell membrane</keyword>
<evidence type="ECO:0000256" key="3">
    <source>
        <dbReference type="ARBA" id="ARBA00022692"/>
    </source>
</evidence>
<feature type="transmembrane region" description="Helical" evidence="6">
    <location>
        <begin position="228"/>
        <end position="250"/>
    </location>
</feature>
<dbReference type="RefSeq" id="WP_086404387.1">
    <property type="nucleotide sequence ID" value="NZ_MOOS01000150.1"/>
</dbReference>
<keyword evidence="4 6" id="KW-1133">Transmembrane helix</keyword>
<evidence type="ECO:0000256" key="1">
    <source>
        <dbReference type="ARBA" id="ARBA00004651"/>
    </source>
</evidence>
<dbReference type="InterPro" id="IPR003838">
    <property type="entry name" value="ABC3_permease_C"/>
</dbReference>
<sequence length="345" mass="40480">MRIKRKRNIENVILSVFMIFTTLMTMMITSYFVKKSEIDILTNELYSQSSIHFRIEDEKTSEKFRGFIKETTDSNYILFKENMNESFIKGVYLNDSIKNIPMKKGRFFEKNDFFQDKKYAVIGKSFKNVESINGKNYINYKGDRFEVIGIIGGEVKSKVDEMAYVNLDALFNTDFNFTGIYVLDSQKHPQIIFKKLKSYLTKENLVSQIENQGKGTSRLIEHNWTKNIVLFFILIIIFIMNILFSGYWIYKKKIQISIQHMIGDPALQIYILLFRKYIFISITSYFVAIGLFSIFNASIYVNYLYIYIQIVTLGLIYIILFGGILFILSSFIYSSKNCMKVLKSN</sequence>
<comment type="caution">
    <text evidence="8">The sequence shown here is derived from an EMBL/GenBank/DDBJ whole genome shotgun (WGS) entry which is preliminary data.</text>
</comment>
<name>A0A9X6QXR2_BACTJ</name>